<dbReference type="EMBL" id="MT144589">
    <property type="protein sequence ID" value="QJH93551.1"/>
    <property type="molecule type" value="Genomic_DNA"/>
</dbReference>
<evidence type="ECO:0000313" key="4">
    <source>
        <dbReference type="EMBL" id="QJI04567.1"/>
    </source>
</evidence>
<dbReference type="EMBL" id="MT143973">
    <property type="protein sequence ID" value="QJA44111.1"/>
    <property type="molecule type" value="Genomic_DNA"/>
</dbReference>
<reference evidence="1" key="1">
    <citation type="submission" date="2020-03" db="EMBL/GenBank/DDBJ databases">
        <title>The deep terrestrial virosphere.</title>
        <authorList>
            <person name="Holmfeldt K."/>
            <person name="Nilsson E."/>
            <person name="Simone D."/>
            <person name="Lopez-Fernandez M."/>
            <person name="Wu X."/>
            <person name="de Brujin I."/>
            <person name="Lundin D."/>
            <person name="Andersson A."/>
            <person name="Bertilsson S."/>
            <person name="Dopson M."/>
        </authorList>
    </citation>
    <scope>NUCLEOTIDE SEQUENCE</scope>
    <source>
        <strain evidence="4">MM415A00093</strain>
        <strain evidence="2">MM415B00143</strain>
        <strain evidence="1">TM448A00087</strain>
        <strain evidence="3">TM448B00099</strain>
    </source>
</reference>
<dbReference type="EMBL" id="MT141577">
    <property type="protein sequence ID" value="QJA67917.1"/>
    <property type="molecule type" value="Genomic_DNA"/>
</dbReference>
<gene>
    <name evidence="4" type="ORF">MM415A00093_0060</name>
    <name evidence="2" type="ORF">MM415B00143_0068</name>
    <name evidence="1" type="ORF">TM448A00087_0044</name>
    <name evidence="3" type="ORF">TM448B00099_0027</name>
</gene>
<evidence type="ECO:0000313" key="3">
    <source>
        <dbReference type="EMBL" id="QJH93551.1"/>
    </source>
</evidence>
<name>A0A6H1Z9J0_9ZZZZ</name>
<dbReference type="AlphaFoldDB" id="A0A6H1Z9J0"/>
<sequence>MAKKWGIRKVVSVGDTFELESFKKYLDSHPGVNWKYEKSSGVKFLSVLIDNFDEIQLLIGNHELRFWKKMEAVNDQDDVFQFFVKDSKVKTSIYPFCVINESWLLCHPHSYSRIAARNPYFLASKHLVSLIEAGNSPNGQYGLVAYHGHGGGEGTDISSRFQVADGMGLFEPQLFNYYVKKMNTAPAWRKGFMILRNNYLYRFPFSTTDWDFWLGSSGNEKAKSKPSKAKRVGLHP</sequence>
<accession>A0A6H1Z9J0</accession>
<protein>
    <recommendedName>
        <fullName evidence="5">Calcineurin-like phosphoesterase domain-containing protein</fullName>
    </recommendedName>
</protein>
<evidence type="ECO:0000313" key="2">
    <source>
        <dbReference type="EMBL" id="QJA67917.1"/>
    </source>
</evidence>
<dbReference type="EMBL" id="MT145187">
    <property type="protein sequence ID" value="QJI04567.1"/>
    <property type="molecule type" value="Genomic_DNA"/>
</dbReference>
<evidence type="ECO:0008006" key="5">
    <source>
        <dbReference type="Google" id="ProtNLM"/>
    </source>
</evidence>
<proteinExistence type="predicted"/>
<evidence type="ECO:0000313" key="1">
    <source>
        <dbReference type="EMBL" id="QJA44111.1"/>
    </source>
</evidence>
<organism evidence="1">
    <name type="scientific">viral metagenome</name>
    <dbReference type="NCBI Taxonomy" id="1070528"/>
    <lineage>
        <taxon>unclassified sequences</taxon>
        <taxon>metagenomes</taxon>
        <taxon>organismal metagenomes</taxon>
    </lineage>
</organism>